<gene>
    <name evidence="2" type="primary">AVEN_87890_1</name>
    <name evidence="2" type="ORF">CEXT_613581</name>
</gene>
<evidence type="ECO:0000256" key="1">
    <source>
        <dbReference type="SAM" id="Phobius"/>
    </source>
</evidence>
<accession>A0AAV4Y4N8</accession>
<protein>
    <recommendedName>
        <fullName evidence="4">Bicarbonate transporter-like transmembrane domain-containing protein</fullName>
    </recommendedName>
</protein>
<organism evidence="2 3">
    <name type="scientific">Caerostris extrusa</name>
    <name type="common">Bark spider</name>
    <name type="synonym">Caerostris bankana</name>
    <dbReference type="NCBI Taxonomy" id="172846"/>
    <lineage>
        <taxon>Eukaryota</taxon>
        <taxon>Metazoa</taxon>
        <taxon>Ecdysozoa</taxon>
        <taxon>Arthropoda</taxon>
        <taxon>Chelicerata</taxon>
        <taxon>Arachnida</taxon>
        <taxon>Araneae</taxon>
        <taxon>Araneomorphae</taxon>
        <taxon>Entelegynae</taxon>
        <taxon>Araneoidea</taxon>
        <taxon>Araneidae</taxon>
        <taxon>Caerostris</taxon>
    </lineage>
</organism>
<keyword evidence="1" id="KW-0472">Membrane</keyword>
<dbReference type="EMBL" id="BPLR01018662">
    <property type="protein sequence ID" value="GIZ01406.1"/>
    <property type="molecule type" value="Genomic_DNA"/>
</dbReference>
<feature type="transmembrane region" description="Helical" evidence="1">
    <location>
        <begin position="75"/>
        <end position="101"/>
    </location>
</feature>
<evidence type="ECO:0008006" key="4">
    <source>
        <dbReference type="Google" id="ProtNLM"/>
    </source>
</evidence>
<evidence type="ECO:0000313" key="3">
    <source>
        <dbReference type="Proteomes" id="UP001054945"/>
    </source>
</evidence>
<reference evidence="2 3" key="1">
    <citation type="submission" date="2021-06" db="EMBL/GenBank/DDBJ databases">
        <title>Caerostris extrusa draft genome.</title>
        <authorList>
            <person name="Kono N."/>
            <person name="Arakawa K."/>
        </authorList>
    </citation>
    <scope>NUCLEOTIDE SEQUENCE [LARGE SCALE GENOMIC DNA]</scope>
</reference>
<keyword evidence="1" id="KW-1133">Transmembrane helix</keyword>
<comment type="caution">
    <text evidence="2">The sequence shown here is derived from an EMBL/GenBank/DDBJ whole genome shotgun (WGS) entry which is preliminary data.</text>
</comment>
<proteinExistence type="predicted"/>
<keyword evidence="3" id="KW-1185">Reference proteome</keyword>
<dbReference type="AlphaFoldDB" id="A0AAV4Y4N8"/>
<feature type="transmembrane region" description="Helical" evidence="1">
    <location>
        <begin position="164"/>
        <end position="182"/>
    </location>
</feature>
<keyword evidence="1" id="KW-0812">Transmembrane</keyword>
<name>A0AAV4Y4N8_CAEEX</name>
<dbReference type="Proteomes" id="UP001054945">
    <property type="component" value="Unassembled WGS sequence"/>
</dbReference>
<evidence type="ECO:0000313" key="2">
    <source>
        <dbReference type="EMBL" id="GIZ01406.1"/>
    </source>
</evidence>
<sequence>MMVKYNDQVLHGFSRQRMMVHNFTEFVEPILQFPGHPVLHDRYSTLILFVKAFMGGVVFPIEVPEGAMCRMIPTIGLFYWYCTGLFGHSLECTCLVVGAMAPVYSNPTDNSVPKILLWFNFIPLAVVSYMKAGCEYMVDVLLLVSGIMWMNEKCKKDFGRFSKIVTFLSFFFPLIENVFSIITE</sequence>
<feature type="transmembrane region" description="Helical" evidence="1">
    <location>
        <begin position="121"/>
        <end position="144"/>
    </location>
</feature>